<evidence type="ECO:0000313" key="3">
    <source>
        <dbReference type="EMBL" id="MCW8335165.1"/>
    </source>
</evidence>
<feature type="transmembrane region" description="Helical" evidence="1">
    <location>
        <begin position="6"/>
        <end position="32"/>
    </location>
</feature>
<keyword evidence="1" id="KW-0472">Membrane</keyword>
<dbReference type="PANTHER" id="PTHR42208:SF1">
    <property type="entry name" value="HEAVY METAL TRANSPORTER"/>
    <property type="match status" value="1"/>
</dbReference>
<evidence type="ECO:0000313" key="4">
    <source>
        <dbReference type="Proteomes" id="UP001155586"/>
    </source>
</evidence>
<feature type="transmembrane region" description="Helical" evidence="1">
    <location>
        <begin position="132"/>
        <end position="155"/>
    </location>
</feature>
<sequence length="224" mass="24144">MSADWLAAFGIGLIGAGHCVGMCGGIASMLSLGHAKPNKWTPLFYNIGRLTSYMIAGLVVGSAVSTLAQVSQLSHSLAWLRLFSAFFMIALALYIGRWWFGLLHVEKLGKSLWKYLSPIGGKFLPLRSPAHAIPFGFIWGWLPCGLVYSTLTWAAVSGSAFGGAMVMLSFGLGTLPAMLFVGYGAEKIKSLQQSKWFRNIGALCILLYGVYTAFDSLAILSVSF</sequence>
<dbReference type="PANTHER" id="PTHR42208">
    <property type="entry name" value="HEAVY METAL TRANSPORTER-RELATED"/>
    <property type="match status" value="1"/>
</dbReference>
<keyword evidence="1" id="KW-1133">Transmembrane helix</keyword>
<dbReference type="Proteomes" id="UP001155586">
    <property type="component" value="Unassembled WGS sequence"/>
</dbReference>
<evidence type="ECO:0000256" key="1">
    <source>
        <dbReference type="SAM" id="Phobius"/>
    </source>
</evidence>
<feature type="transmembrane region" description="Helical" evidence="1">
    <location>
        <begin position="53"/>
        <end position="72"/>
    </location>
</feature>
<keyword evidence="4" id="KW-1185">Reference proteome</keyword>
<reference evidence="3" key="1">
    <citation type="submission" date="2022-02" db="EMBL/GenBank/DDBJ databases">
        <title>Vibrio sp. nov., a new bacterium isolated from Bohai sea, China.</title>
        <authorList>
            <person name="Yuan Y."/>
        </authorList>
    </citation>
    <scope>NUCLEOTIDE SEQUENCE</scope>
    <source>
        <strain evidence="3">DBSS07</strain>
    </source>
</reference>
<dbReference type="InterPro" id="IPR039447">
    <property type="entry name" value="UreH-like_TM_dom"/>
</dbReference>
<keyword evidence="1" id="KW-0812">Transmembrane</keyword>
<protein>
    <submittedName>
        <fullName evidence="3">Sulfite exporter TauE/SafE family protein</fullName>
    </submittedName>
</protein>
<organism evidence="3 4">
    <name type="scientific">Vibrio paucivorans</name>
    <dbReference type="NCBI Taxonomy" id="2829489"/>
    <lineage>
        <taxon>Bacteria</taxon>
        <taxon>Pseudomonadati</taxon>
        <taxon>Pseudomonadota</taxon>
        <taxon>Gammaproteobacteria</taxon>
        <taxon>Vibrionales</taxon>
        <taxon>Vibrionaceae</taxon>
        <taxon>Vibrio</taxon>
    </lineage>
</organism>
<name>A0A9X3CI18_9VIBR</name>
<dbReference type="AlphaFoldDB" id="A0A9X3CI18"/>
<dbReference type="RefSeq" id="WP_265688394.1">
    <property type="nucleotide sequence ID" value="NZ_JAKRRX010000096.1"/>
</dbReference>
<dbReference type="Pfam" id="PF13386">
    <property type="entry name" value="DsbD_2"/>
    <property type="match status" value="1"/>
</dbReference>
<gene>
    <name evidence="3" type="ORF">MD483_15195</name>
</gene>
<dbReference type="EMBL" id="JAKRRX010000096">
    <property type="protein sequence ID" value="MCW8335165.1"/>
    <property type="molecule type" value="Genomic_DNA"/>
</dbReference>
<feature type="domain" description="Urease accessory protein UreH-like transmembrane" evidence="2">
    <location>
        <begin position="7"/>
        <end position="211"/>
    </location>
</feature>
<feature type="transmembrane region" description="Helical" evidence="1">
    <location>
        <begin position="78"/>
        <end position="100"/>
    </location>
</feature>
<feature type="transmembrane region" description="Helical" evidence="1">
    <location>
        <begin position="196"/>
        <end position="214"/>
    </location>
</feature>
<proteinExistence type="predicted"/>
<feature type="transmembrane region" description="Helical" evidence="1">
    <location>
        <begin position="161"/>
        <end position="184"/>
    </location>
</feature>
<accession>A0A9X3CI18</accession>
<comment type="caution">
    <text evidence="3">The sequence shown here is derived from an EMBL/GenBank/DDBJ whole genome shotgun (WGS) entry which is preliminary data.</text>
</comment>
<evidence type="ECO:0000259" key="2">
    <source>
        <dbReference type="Pfam" id="PF13386"/>
    </source>
</evidence>